<feature type="compositionally biased region" description="Low complexity" evidence="1">
    <location>
        <begin position="685"/>
        <end position="698"/>
    </location>
</feature>
<name>A0A6A7B2H1_9PLEO</name>
<accession>A0A6A7B2H1</accession>
<dbReference type="InterPro" id="IPR010730">
    <property type="entry name" value="HET"/>
</dbReference>
<dbReference type="GO" id="GO:0004672">
    <property type="term" value="F:protein kinase activity"/>
    <property type="evidence" value="ECO:0007669"/>
    <property type="project" value="InterPro"/>
</dbReference>
<dbReference type="Pfam" id="PF06985">
    <property type="entry name" value="HET"/>
    <property type="match status" value="1"/>
</dbReference>
<feature type="compositionally biased region" description="Low complexity" evidence="1">
    <location>
        <begin position="389"/>
        <end position="408"/>
    </location>
</feature>
<feature type="region of interest" description="Disordered" evidence="1">
    <location>
        <begin position="439"/>
        <end position="463"/>
    </location>
</feature>
<reference evidence="3" key="1">
    <citation type="submission" date="2020-01" db="EMBL/GenBank/DDBJ databases">
        <authorList>
            <consortium name="DOE Joint Genome Institute"/>
            <person name="Haridas S."/>
            <person name="Albert R."/>
            <person name="Binder M."/>
            <person name="Bloem J."/>
            <person name="Labutti K."/>
            <person name="Salamov A."/>
            <person name="Andreopoulos B."/>
            <person name="Baker S.E."/>
            <person name="Barry K."/>
            <person name="Bills G."/>
            <person name="Bluhm B.H."/>
            <person name="Cannon C."/>
            <person name="Castanera R."/>
            <person name="Culley D.E."/>
            <person name="Daum C."/>
            <person name="Ezra D."/>
            <person name="Gonzalez J.B."/>
            <person name="Henrissat B."/>
            <person name="Kuo A."/>
            <person name="Liang C."/>
            <person name="Lipzen A."/>
            <person name="Lutzoni F."/>
            <person name="Magnuson J."/>
            <person name="Mondo S."/>
            <person name="Nolan M."/>
            <person name="Ohm R."/>
            <person name="Pangilinan J."/>
            <person name="Park H.-J."/>
            <person name="Ramirez L."/>
            <person name="Alfaro M."/>
            <person name="Sun H."/>
            <person name="Tritt A."/>
            <person name="Yoshinaga Y."/>
            <person name="Zwiers L.-H."/>
            <person name="Turgeon B.G."/>
            <person name="Goodwin S.B."/>
            <person name="Spatafora J.W."/>
            <person name="Crous P.W."/>
            <person name="Grigoriev I.V."/>
        </authorList>
    </citation>
    <scope>NUCLEOTIDE SEQUENCE</scope>
    <source>
        <strain evidence="3">IPT5</strain>
    </source>
</reference>
<evidence type="ECO:0000313" key="4">
    <source>
        <dbReference type="Proteomes" id="UP000799423"/>
    </source>
</evidence>
<protein>
    <submittedName>
        <fullName evidence="3">HET-domain-containing protein</fullName>
    </submittedName>
</protein>
<keyword evidence="4" id="KW-1185">Reference proteome</keyword>
<proteinExistence type="predicted"/>
<dbReference type="Pfam" id="PF00069">
    <property type="entry name" value="Pkinase"/>
    <property type="match status" value="1"/>
</dbReference>
<evidence type="ECO:0000259" key="2">
    <source>
        <dbReference type="PROSITE" id="PS50011"/>
    </source>
</evidence>
<gene>
    <name evidence="3" type="ORF">T440DRAFT_556454</name>
</gene>
<dbReference type="SMART" id="SM00220">
    <property type="entry name" value="S_TKc"/>
    <property type="match status" value="1"/>
</dbReference>
<dbReference type="Proteomes" id="UP000799423">
    <property type="component" value="Unassembled WGS sequence"/>
</dbReference>
<dbReference type="InterPro" id="IPR001245">
    <property type="entry name" value="Ser-Thr/Tyr_kinase_cat_dom"/>
</dbReference>
<sequence>MPQPEASNSDNSYHFASLHLDPTNTEERGPSSSRARYDHGDTIDGAADSDLNLDYVAVNHDELRDSITRELFKTQIGLTLQGHYLSDDRLKTLFTKKAVLNALGPPTDRRLADYVVQDAMRTFATLLLVFTETSTRRKAMQILQGRRFTDATLTRALPKDASEGLRLCEEGNCSSRDPGCEHYFPYKTPWNVYFLDEFKKKSAHFQMESFKQSKFVYEMNRDLHLPIVKNRYDIGSRSGHFSEVTCVEMLTDKQDKVKSSTKSIVVALKTLKRLCEKEYNIETEWSREAAAYKRLNDNSKQIIQGIAAVHLIDLTGQNDTYHLILEWADGGNLQEFQKSHPQRQIGDDPERSASRVMELLEQLYGLADALHYMHTSIKSTGISRHSRPDSPSLSSNQSSSSGRVSSNPIDTLPSPSTGHLATPKIEIQAPDDLEGLQRDADVHRPGAPPPAHRSRSSISLQSENWRHGDIKPENILRFLNGKQVDDLGTLKLADLGRAQLHEQITKKRTTSDEVELWRTRWYEPPDLFDESRKKISRLFDLWSMGCVIFESVLWFLYGIEAIEGFVSANELDTHERSATPYWRKTKNGRFEVTTVASKWMDHILQNDPERDCALGHIVKLVKERLLQIEIPDDSGSYRIGYRTNAEDLKEQLGAIIERGREDHKYLFSGVDRANATFPQVKVPGTASTSSTNSGSSLSPHDAERSLKRVPGRATTIAMQRDYTNSLKDDWNASEDAHFVKAAMPNPRRFSEESDYCKICRDIDLLSPSISFDVQTLKMNTAEGDCDLCELVSSVISPKHIEEGTLISLERVSDAFVIKGTLGKVLRLCQTGTANSAHLDVPIGVPYLAAPHLELNSISEGTFLELLRSWLQVCDKDHGALCRPIHPGRKLPRRLINVKKSNRTRLTETTELDKELRYIAFSHRWGTMPAGAVTTKDNVGGRMQRLHVEGLPKSFNDAMAVTRALDCEYLWVDSLCILQGSDGDFNEQADTMQDTFSNAYCVIAACNADSSSNGFLNSVPSKYIKKGDIYLSSVTNDFERDVLQSPLNRRGWVLQERALARRTIFFTKSQMYYECGDGIRCETLAKIKNDQVAFLGDPNFPNYTIREDSTRGSQIHLFTRLFEMYTKLEFSHPEDIPIAIDGLMHRLTVVFKTHSLAGLFHAFWGRCLLWKRAGTGPLRRIPPGPHTKRMPPSWSWMAFEGAISFLDPVGGTVDWNESGQQGVSLPFENRAQSSWLKTSNRNDSNALSAHVFGITHALATASENEAYVSFDGAQMLPIGSVKCFIVGTEKQPEVAFMLRKRYVVLVRKKEQLNESVSYERVGVGHLLGKYVRFEEHEYASID</sequence>
<dbReference type="SUPFAM" id="SSF56112">
    <property type="entry name" value="Protein kinase-like (PK-like)"/>
    <property type="match status" value="1"/>
</dbReference>
<feature type="domain" description="Protein kinase" evidence="2">
    <location>
        <begin position="230"/>
        <end position="626"/>
    </location>
</feature>
<dbReference type="GO" id="GO:0005524">
    <property type="term" value="F:ATP binding"/>
    <property type="evidence" value="ECO:0007669"/>
    <property type="project" value="InterPro"/>
</dbReference>
<organism evidence="3 4">
    <name type="scientific">Plenodomus tracheiphilus IPT5</name>
    <dbReference type="NCBI Taxonomy" id="1408161"/>
    <lineage>
        <taxon>Eukaryota</taxon>
        <taxon>Fungi</taxon>
        <taxon>Dikarya</taxon>
        <taxon>Ascomycota</taxon>
        <taxon>Pezizomycotina</taxon>
        <taxon>Dothideomycetes</taxon>
        <taxon>Pleosporomycetidae</taxon>
        <taxon>Pleosporales</taxon>
        <taxon>Pleosporineae</taxon>
        <taxon>Leptosphaeriaceae</taxon>
        <taxon>Plenodomus</taxon>
    </lineage>
</organism>
<feature type="compositionally biased region" description="Basic and acidic residues" evidence="1">
    <location>
        <begin position="25"/>
        <end position="41"/>
    </location>
</feature>
<feature type="region of interest" description="Disordered" evidence="1">
    <location>
        <begin position="1"/>
        <end position="41"/>
    </location>
</feature>
<feature type="compositionally biased region" description="Polar residues" evidence="1">
    <location>
        <begin position="1"/>
        <end position="14"/>
    </location>
</feature>
<dbReference type="PROSITE" id="PS50011">
    <property type="entry name" value="PROTEIN_KINASE_DOM"/>
    <property type="match status" value="1"/>
</dbReference>
<dbReference type="Gene3D" id="1.10.510.10">
    <property type="entry name" value="Transferase(Phosphotransferase) domain 1"/>
    <property type="match status" value="2"/>
</dbReference>
<dbReference type="InterPro" id="IPR011009">
    <property type="entry name" value="Kinase-like_dom_sf"/>
</dbReference>
<dbReference type="Pfam" id="PF07714">
    <property type="entry name" value="PK_Tyr_Ser-Thr"/>
    <property type="match status" value="1"/>
</dbReference>
<dbReference type="InterPro" id="IPR000719">
    <property type="entry name" value="Prot_kinase_dom"/>
</dbReference>
<feature type="region of interest" description="Disordered" evidence="1">
    <location>
        <begin position="678"/>
        <end position="710"/>
    </location>
</feature>
<dbReference type="OrthoDB" id="4062651at2759"/>
<dbReference type="PANTHER" id="PTHR33112">
    <property type="entry name" value="DOMAIN PROTEIN, PUTATIVE-RELATED"/>
    <property type="match status" value="1"/>
</dbReference>
<evidence type="ECO:0000256" key="1">
    <source>
        <dbReference type="SAM" id="MobiDB-lite"/>
    </source>
</evidence>
<evidence type="ECO:0000313" key="3">
    <source>
        <dbReference type="EMBL" id="KAF2848615.1"/>
    </source>
</evidence>
<dbReference type="PANTHER" id="PTHR33112:SF10">
    <property type="entry name" value="TOL"/>
    <property type="match status" value="1"/>
</dbReference>
<feature type="region of interest" description="Disordered" evidence="1">
    <location>
        <begin position="380"/>
        <end position="423"/>
    </location>
</feature>
<dbReference type="EMBL" id="MU006316">
    <property type="protein sequence ID" value="KAF2848615.1"/>
    <property type="molecule type" value="Genomic_DNA"/>
</dbReference>